<protein>
    <recommendedName>
        <fullName evidence="6">FAD-binding domain-containing protein</fullName>
    </recommendedName>
</protein>
<evidence type="ECO:0000256" key="1">
    <source>
        <dbReference type="SAM" id="MobiDB-lite"/>
    </source>
</evidence>
<feature type="region of interest" description="Disordered" evidence="1">
    <location>
        <begin position="664"/>
        <end position="683"/>
    </location>
</feature>
<feature type="compositionally biased region" description="Polar residues" evidence="1">
    <location>
        <begin position="664"/>
        <end position="675"/>
    </location>
</feature>
<dbReference type="GO" id="GO:0044528">
    <property type="term" value="P:regulation of mitochondrial mRNA stability"/>
    <property type="evidence" value="ECO:0007669"/>
    <property type="project" value="TreeGrafter"/>
</dbReference>
<gene>
    <name evidence="4" type="ORF">CYMTET_51060</name>
</gene>
<evidence type="ECO:0000259" key="2">
    <source>
        <dbReference type="Pfam" id="PF01494"/>
    </source>
</evidence>
<accession>A0AAE0ES75</accession>
<dbReference type="GO" id="GO:0005759">
    <property type="term" value="C:mitochondrial matrix"/>
    <property type="evidence" value="ECO:0007669"/>
    <property type="project" value="TreeGrafter"/>
</dbReference>
<feature type="domain" description="FAD-binding" evidence="2">
    <location>
        <begin position="800"/>
        <end position="850"/>
    </location>
</feature>
<feature type="compositionally biased region" description="Basic and acidic residues" evidence="1">
    <location>
        <begin position="950"/>
        <end position="974"/>
    </location>
</feature>
<evidence type="ECO:0000259" key="3">
    <source>
        <dbReference type="Pfam" id="PF26188"/>
    </source>
</evidence>
<dbReference type="GO" id="GO:0035770">
    <property type="term" value="C:ribonucleoprotein granule"/>
    <property type="evidence" value="ECO:0007669"/>
    <property type="project" value="TreeGrafter"/>
</dbReference>
<dbReference type="GO" id="GO:0003723">
    <property type="term" value="F:RNA binding"/>
    <property type="evidence" value="ECO:0007669"/>
    <property type="project" value="TreeGrafter"/>
</dbReference>
<dbReference type="Pfam" id="PF26188">
    <property type="entry name" value="RESC6"/>
    <property type="match status" value="1"/>
</dbReference>
<feature type="domain" description="FAD-binding" evidence="2">
    <location>
        <begin position="467"/>
        <end position="644"/>
    </location>
</feature>
<dbReference type="EMBL" id="LGRX02034060">
    <property type="protein sequence ID" value="KAK3238973.1"/>
    <property type="molecule type" value="Genomic_DNA"/>
</dbReference>
<dbReference type="InterPro" id="IPR036188">
    <property type="entry name" value="FAD/NAD-bd_sf"/>
</dbReference>
<keyword evidence="5" id="KW-1185">Reference proteome</keyword>
<sequence length="1043" mass="112581">MLGYLARDADPNWFQQHAEALDLLMQHTALTVSASTEIRARELANIAHGVAKSGSTMGKSGGTMGTLMTALARSVEGRLGDCKAQELANIAWAFAKAGQSDDELFGALARVAEGYMDHFNAQEIANTAWAFATAGHSDVELFKALARVAEQQLPNFNMQGLANTAWAFAKIGLLDAQLFRAMAKMALQSADYFNAQDLAHTAWAFAKLGHFDAELFTALARSTEWHLDNFNAQGLANTVWAFAKVGHLDTKLFAALATAVQRRLADFNSQDLANAAWAFAKACHPDAGLFTALARSAEQCLDDFNVQDLVNTAWAFARVGQFDAELCFAVGRSLTGRRLDELNAPQIANIAWAFAKADQPDAQLFTALTRSAEQRVGDFSAQDLASIAWAFANAGQLDTKLFTSLARSAVQFLDDFTDEELDNTEWAFASAGQQKIVKRIRQQRQRTAVAAAALSGAAVDVSKCGRIVVAGGGIGGAAVAVALQSKGFEVVVLETDTSFDARKQGYGLTIQRQDATQAMGINLAQDDAPSTSHYTFSSDGRILGFYGEAFGSKSKDRYESENSGRFVHIPRQKLRARILDQIRPGTIQWNSKLKSFSCWSSDKDGRHGKNGVTVTLSDGTTLDAALLVGSDGIHSTVRRQLDLPGDRLNYVGLVVVLGIVPTASGPSNNGSTGEGSTDKCDAGGGMNTEEAIAVPLTERRIFETVDGTTRIYAMPFTANSTMWQLSFPYDEGSVRALVKDAGALKTEIMRRCGGWHDPIPALLRSTPLDNMSGYPVYDRELLEPSVLRMPPAASAQPKPQRRVTLIGDAAHPMTPFRAQGANQALSDAVLLADSLVDNIQKHGPHAGLDAALPIFEQKMLNRSARMVIGSREKAKEVHSILALQPARKVQRETGVNMQKVIPVLQAKGIGAHNATDPQGLDTVVARAIEMSSLEKPAAPRGTSKGSSTTDGEKRSTEVHSRPGEGVKKRKKETEQSVVGLDAGKRLWGYLADGWHKCVLLKTQKSGKHKVKLQDGTTSLLDADCVHPRDKQTGNGMLKKRKKV</sequence>
<reference evidence="4 5" key="1">
    <citation type="journal article" date="2015" name="Genome Biol. Evol.">
        <title>Comparative Genomics of a Bacterivorous Green Alga Reveals Evolutionary Causalities and Consequences of Phago-Mixotrophic Mode of Nutrition.</title>
        <authorList>
            <person name="Burns J.A."/>
            <person name="Paasch A."/>
            <person name="Narechania A."/>
            <person name="Kim E."/>
        </authorList>
    </citation>
    <scope>NUCLEOTIDE SEQUENCE [LARGE SCALE GENOMIC DNA]</scope>
    <source>
        <strain evidence="4 5">PLY_AMNH</strain>
    </source>
</reference>
<dbReference type="Proteomes" id="UP001190700">
    <property type="component" value="Unassembled WGS sequence"/>
</dbReference>
<proteinExistence type="predicted"/>
<dbReference type="SUPFAM" id="SSF51905">
    <property type="entry name" value="FAD/NAD(P)-binding domain"/>
    <property type="match status" value="1"/>
</dbReference>
<dbReference type="GO" id="GO:0071949">
    <property type="term" value="F:FAD binding"/>
    <property type="evidence" value="ECO:0007669"/>
    <property type="project" value="InterPro"/>
</dbReference>
<dbReference type="Pfam" id="PF01494">
    <property type="entry name" value="FAD_binding_3"/>
    <property type="match status" value="2"/>
</dbReference>
<organism evidence="4 5">
    <name type="scientific">Cymbomonas tetramitiformis</name>
    <dbReference type="NCBI Taxonomy" id="36881"/>
    <lineage>
        <taxon>Eukaryota</taxon>
        <taxon>Viridiplantae</taxon>
        <taxon>Chlorophyta</taxon>
        <taxon>Pyramimonadophyceae</taxon>
        <taxon>Pyramimonadales</taxon>
        <taxon>Pyramimonadaceae</taxon>
        <taxon>Cymbomonas</taxon>
    </lineage>
</organism>
<dbReference type="PANTHER" id="PTHR21228:SF40">
    <property type="entry name" value="LD45607P"/>
    <property type="match status" value="1"/>
</dbReference>
<comment type="caution">
    <text evidence="4">The sequence shown here is derived from an EMBL/GenBank/DDBJ whole genome shotgun (WGS) entry which is preliminary data.</text>
</comment>
<dbReference type="InterPro" id="IPR058917">
    <property type="entry name" value="RESC6_dom"/>
</dbReference>
<evidence type="ECO:0000313" key="5">
    <source>
        <dbReference type="Proteomes" id="UP001190700"/>
    </source>
</evidence>
<feature type="region of interest" description="Disordered" evidence="1">
    <location>
        <begin position="931"/>
        <end position="976"/>
    </location>
</feature>
<dbReference type="InterPro" id="IPR002938">
    <property type="entry name" value="FAD-bd"/>
</dbReference>
<dbReference type="GO" id="GO:0000963">
    <property type="term" value="P:mitochondrial RNA processing"/>
    <property type="evidence" value="ECO:0007669"/>
    <property type="project" value="TreeGrafter"/>
</dbReference>
<feature type="domain" description="RNA-editing substrate-binding complex 6 protein" evidence="3">
    <location>
        <begin position="84"/>
        <end position="329"/>
    </location>
</feature>
<dbReference type="Gene3D" id="3.50.50.60">
    <property type="entry name" value="FAD/NAD(P)-binding domain"/>
    <property type="match status" value="1"/>
</dbReference>
<dbReference type="AlphaFoldDB" id="A0AAE0ES75"/>
<evidence type="ECO:0000313" key="4">
    <source>
        <dbReference type="EMBL" id="KAK3238973.1"/>
    </source>
</evidence>
<name>A0AAE0ES75_9CHLO</name>
<dbReference type="PANTHER" id="PTHR21228">
    <property type="entry name" value="FAST LEU-RICH DOMAIN-CONTAINING"/>
    <property type="match status" value="1"/>
</dbReference>
<evidence type="ECO:0008006" key="6">
    <source>
        <dbReference type="Google" id="ProtNLM"/>
    </source>
</evidence>
<dbReference type="PRINTS" id="PR00420">
    <property type="entry name" value="RNGMNOXGNASE"/>
</dbReference>
<dbReference type="InterPro" id="IPR050870">
    <property type="entry name" value="FAST_kinase"/>
</dbReference>